<dbReference type="PRINTS" id="PR00080">
    <property type="entry name" value="SDRFAMILY"/>
</dbReference>
<dbReference type="InterPro" id="IPR020904">
    <property type="entry name" value="Sc_DH/Rdtase_CS"/>
</dbReference>
<dbReference type="FunFam" id="3.40.50.720:FF:000084">
    <property type="entry name" value="Short-chain dehydrogenase reductase"/>
    <property type="match status" value="1"/>
</dbReference>
<dbReference type="InterPro" id="IPR036291">
    <property type="entry name" value="NAD(P)-bd_dom_sf"/>
</dbReference>
<evidence type="ECO:0000256" key="2">
    <source>
        <dbReference type="ARBA" id="ARBA00023002"/>
    </source>
</evidence>
<dbReference type="PRINTS" id="PR00081">
    <property type="entry name" value="GDHRDH"/>
</dbReference>
<name>A0A160V701_9ZZZZ</name>
<organism evidence="4">
    <name type="scientific">hydrothermal vent metagenome</name>
    <dbReference type="NCBI Taxonomy" id="652676"/>
    <lineage>
        <taxon>unclassified sequences</taxon>
        <taxon>metagenomes</taxon>
        <taxon>ecological metagenomes</taxon>
    </lineage>
</organism>
<evidence type="ECO:0000259" key="3">
    <source>
        <dbReference type="SMART" id="SM00822"/>
    </source>
</evidence>
<dbReference type="Gene3D" id="3.40.50.720">
    <property type="entry name" value="NAD(P)-binding Rossmann-like Domain"/>
    <property type="match status" value="1"/>
</dbReference>
<dbReference type="PANTHER" id="PTHR43639:SF1">
    <property type="entry name" value="SHORT-CHAIN DEHYDROGENASE_REDUCTASE FAMILY PROTEIN"/>
    <property type="match status" value="1"/>
</dbReference>
<gene>
    <name evidence="4" type="ORF">MGWOODY_Clf1992</name>
</gene>
<comment type="similarity">
    <text evidence="1">Belongs to the short-chain dehydrogenases/reductases (SDR) family.</text>
</comment>
<sequence length="258" mass="27338">MKLRDSVIIVTGSATGLGSAIIKQVAAKGARVVINYTKSEKEAHETEAVCDYLGVESILCKADVSVDEDCRRMADLCMEKWGRIDGLVNNAARSVFANSKDLEALDGQQFMDVYSVNVVGAYQMTRAAAPHMKAGGDGSIVNVSSISALTGAGSSIAYVASKGALNTMTTALARALAPEIRVNAVLPGAFPSRWWGDGLGEEGAKALFESFTKQVPLKETADVDSVARTVVWLLEDAAFTTGEMIKIDSGMHLLGFQP</sequence>
<dbReference type="Pfam" id="PF13561">
    <property type="entry name" value="adh_short_C2"/>
    <property type="match status" value="1"/>
</dbReference>
<evidence type="ECO:0000313" key="4">
    <source>
        <dbReference type="EMBL" id="CUV01621.1"/>
    </source>
</evidence>
<dbReference type="CDD" id="cd05233">
    <property type="entry name" value="SDR_c"/>
    <property type="match status" value="1"/>
</dbReference>
<dbReference type="GO" id="GO:0004316">
    <property type="term" value="F:3-oxoacyl-[acyl-carrier-protein] reductase (NADPH) activity"/>
    <property type="evidence" value="ECO:0007669"/>
    <property type="project" value="UniProtKB-EC"/>
</dbReference>
<accession>A0A160V701</accession>
<feature type="domain" description="Ketoreductase" evidence="3">
    <location>
        <begin position="6"/>
        <end position="190"/>
    </location>
</feature>
<dbReference type="AlphaFoldDB" id="A0A160V701"/>
<dbReference type="EMBL" id="FAXA01000108">
    <property type="protein sequence ID" value="CUV01621.1"/>
    <property type="molecule type" value="Genomic_DNA"/>
</dbReference>
<dbReference type="SUPFAM" id="SSF51735">
    <property type="entry name" value="NAD(P)-binding Rossmann-fold domains"/>
    <property type="match status" value="1"/>
</dbReference>
<evidence type="ECO:0000256" key="1">
    <source>
        <dbReference type="ARBA" id="ARBA00006484"/>
    </source>
</evidence>
<dbReference type="InterPro" id="IPR057326">
    <property type="entry name" value="KR_dom"/>
</dbReference>
<dbReference type="SMART" id="SM00822">
    <property type="entry name" value="PKS_KR"/>
    <property type="match status" value="1"/>
</dbReference>
<dbReference type="PANTHER" id="PTHR43639">
    <property type="entry name" value="OXIDOREDUCTASE, SHORT-CHAIN DEHYDROGENASE/REDUCTASE FAMILY (AFU_ORTHOLOGUE AFUA_5G02870)"/>
    <property type="match status" value="1"/>
</dbReference>
<reference evidence="4" key="1">
    <citation type="submission" date="2015-10" db="EMBL/GenBank/DDBJ databases">
        <authorList>
            <person name="Gilbert D.G."/>
        </authorList>
    </citation>
    <scope>NUCLEOTIDE SEQUENCE</scope>
</reference>
<protein>
    <submittedName>
        <fullName evidence="4">3-oxoacyl-[acyl-carrier protein] reductase</fullName>
        <ecNumber evidence="4">1.1.1.100</ecNumber>
    </submittedName>
</protein>
<dbReference type="InterPro" id="IPR002347">
    <property type="entry name" value="SDR_fam"/>
</dbReference>
<keyword evidence="2 4" id="KW-0560">Oxidoreductase</keyword>
<dbReference type="PROSITE" id="PS00061">
    <property type="entry name" value="ADH_SHORT"/>
    <property type="match status" value="1"/>
</dbReference>
<dbReference type="EC" id="1.1.1.100" evidence="4"/>
<proteinExistence type="inferred from homology"/>